<evidence type="ECO:0000256" key="8">
    <source>
        <dbReference type="ARBA" id="ARBA00023136"/>
    </source>
</evidence>
<evidence type="ECO:0000256" key="6">
    <source>
        <dbReference type="ARBA" id="ARBA00022741"/>
    </source>
</evidence>
<evidence type="ECO:0000256" key="5">
    <source>
        <dbReference type="ARBA" id="ARBA00022618"/>
    </source>
</evidence>
<dbReference type="STRING" id="1798492.A3C89_04080"/>
<organism evidence="12 13">
    <name type="scientific">Candidatus Kaiserbacteria bacterium RIFCSPHIGHO2_02_FULL_50_50</name>
    <dbReference type="NCBI Taxonomy" id="1798492"/>
    <lineage>
        <taxon>Bacteria</taxon>
        <taxon>Candidatus Kaiseribacteriota</taxon>
    </lineage>
</organism>
<evidence type="ECO:0000313" key="13">
    <source>
        <dbReference type="Proteomes" id="UP000178794"/>
    </source>
</evidence>
<sequence>MLYFENVSKYYGKNETVALDRVSFQIAPKEFVSIVGHSGAGKTTLLKMLIAEDKPTEGAIFYESQDIHKISRAKLPSFRRKIGTIFQDFKLLANKTAFENVAFAMEANSRDDDEIAMSVPQALELVDLSDKMHHFPSELSGGEKQRVAIARALVNQPDIIIADEPTGNLDPIATYEVVQILKKINDLGTTVILTTHNKGVIDILEKRVITMDGGRIIRDDRHGKYLL</sequence>
<evidence type="ECO:0000313" key="12">
    <source>
        <dbReference type="EMBL" id="OGG60413.1"/>
    </source>
</evidence>
<dbReference type="NCBIfam" id="TIGR02673">
    <property type="entry name" value="FtsE"/>
    <property type="match status" value="1"/>
</dbReference>
<dbReference type="EMBL" id="MFLF01000006">
    <property type="protein sequence ID" value="OGG60413.1"/>
    <property type="molecule type" value="Genomic_DNA"/>
</dbReference>
<proteinExistence type="inferred from homology"/>
<comment type="subunit">
    <text evidence="10">Homodimer. Forms a membrane-associated complex with FtsX.</text>
</comment>
<comment type="subcellular location">
    <subcellularLocation>
        <location evidence="10">Cell membrane</location>
        <topology evidence="10">Peripheral membrane protein</topology>
        <orientation evidence="10">Cytoplasmic side</orientation>
    </subcellularLocation>
</comment>
<dbReference type="CDD" id="cd03255">
    <property type="entry name" value="ABC_MJ0796_LolCDE_FtsE"/>
    <property type="match status" value="1"/>
</dbReference>
<protein>
    <recommendedName>
        <fullName evidence="2 10">Cell division ATP-binding protein FtsE</fullName>
    </recommendedName>
</protein>
<keyword evidence="3" id="KW-0813">Transport</keyword>
<evidence type="ECO:0000256" key="7">
    <source>
        <dbReference type="ARBA" id="ARBA00022840"/>
    </source>
</evidence>
<keyword evidence="5 10" id="KW-0132">Cell division</keyword>
<evidence type="ECO:0000256" key="3">
    <source>
        <dbReference type="ARBA" id="ARBA00022448"/>
    </source>
</evidence>
<keyword evidence="4 10" id="KW-1003">Cell membrane</keyword>
<dbReference type="GO" id="GO:0005886">
    <property type="term" value="C:plasma membrane"/>
    <property type="evidence" value="ECO:0007669"/>
    <property type="project" value="UniProtKB-SubCell"/>
</dbReference>
<dbReference type="FunFam" id="3.40.50.300:FF:000056">
    <property type="entry name" value="Cell division ATP-binding protein FtsE"/>
    <property type="match status" value="1"/>
</dbReference>
<evidence type="ECO:0000256" key="10">
    <source>
        <dbReference type="RuleBase" id="RU365094"/>
    </source>
</evidence>
<comment type="caution">
    <text evidence="12">The sequence shown here is derived from an EMBL/GenBank/DDBJ whole genome shotgun (WGS) entry which is preliminary data.</text>
</comment>
<gene>
    <name evidence="10" type="primary">ftsE</name>
    <name evidence="12" type="ORF">A3C89_04080</name>
</gene>
<evidence type="ECO:0000259" key="11">
    <source>
        <dbReference type="PROSITE" id="PS50893"/>
    </source>
</evidence>
<evidence type="ECO:0000256" key="2">
    <source>
        <dbReference type="ARBA" id="ARBA00020019"/>
    </source>
</evidence>
<dbReference type="InterPro" id="IPR003439">
    <property type="entry name" value="ABC_transporter-like_ATP-bd"/>
</dbReference>
<dbReference type="InterPro" id="IPR027417">
    <property type="entry name" value="P-loop_NTPase"/>
</dbReference>
<accession>A0A1F6DG66</accession>
<reference evidence="12 13" key="1">
    <citation type="journal article" date="2016" name="Nat. Commun.">
        <title>Thousands of microbial genomes shed light on interconnected biogeochemical processes in an aquifer system.</title>
        <authorList>
            <person name="Anantharaman K."/>
            <person name="Brown C.T."/>
            <person name="Hug L.A."/>
            <person name="Sharon I."/>
            <person name="Castelle C.J."/>
            <person name="Probst A.J."/>
            <person name="Thomas B.C."/>
            <person name="Singh A."/>
            <person name="Wilkins M.J."/>
            <person name="Karaoz U."/>
            <person name="Brodie E.L."/>
            <person name="Williams K.H."/>
            <person name="Hubbard S.S."/>
            <person name="Banfield J.F."/>
        </authorList>
    </citation>
    <scope>NUCLEOTIDE SEQUENCE [LARGE SCALE GENOMIC DNA]</scope>
</reference>
<evidence type="ECO:0000256" key="4">
    <source>
        <dbReference type="ARBA" id="ARBA00022475"/>
    </source>
</evidence>
<keyword evidence="6 10" id="KW-0547">Nucleotide-binding</keyword>
<dbReference type="GO" id="GO:0022857">
    <property type="term" value="F:transmembrane transporter activity"/>
    <property type="evidence" value="ECO:0007669"/>
    <property type="project" value="TreeGrafter"/>
</dbReference>
<dbReference type="AlphaFoldDB" id="A0A1F6DG66"/>
<comment type="similarity">
    <text evidence="1 10">Belongs to the ABC transporter superfamily.</text>
</comment>
<dbReference type="InterPro" id="IPR005286">
    <property type="entry name" value="Cell_div_FtsE"/>
</dbReference>
<dbReference type="SUPFAM" id="SSF52540">
    <property type="entry name" value="P-loop containing nucleoside triphosphate hydrolases"/>
    <property type="match status" value="1"/>
</dbReference>
<feature type="domain" description="ABC transporter" evidence="11">
    <location>
        <begin position="2"/>
        <end position="227"/>
    </location>
</feature>
<dbReference type="InterPro" id="IPR015854">
    <property type="entry name" value="ABC_transpr_LolD-like"/>
</dbReference>
<keyword evidence="9 10" id="KW-0131">Cell cycle</keyword>
<dbReference type="GO" id="GO:0005524">
    <property type="term" value="F:ATP binding"/>
    <property type="evidence" value="ECO:0007669"/>
    <property type="project" value="UniProtKB-UniRule"/>
</dbReference>
<dbReference type="GO" id="GO:0016887">
    <property type="term" value="F:ATP hydrolysis activity"/>
    <property type="evidence" value="ECO:0007669"/>
    <property type="project" value="InterPro"/>
</dbReference>
<keyword evidence="8 10" id="KW-0472">Membrane</keyword>
<evidence type="ECO:0000256" key="1">
    <source>
        <dbReference type="ARBA" id="ARBA00005417"/>
    </source>
</evidence>
<name>A0A1F6DG66_9BACT</name>
<dbReference type="SMART" id="SM00382">
    <property type="entry name" value="AAA"/>
    <property type="match status" value="1"/>
</dbReference>
<dbReference type="PROSITE" id="PS00211">
    <property type="entry name" value="ABC_TRANSPORTER_1"/>
    <property type="match status" value="1"/>
</dbReference>
<dbReference type="Gene3D" id="3.40.50.300">
    <property type="entry name" value="P-loop containing nucleotide triphosphate hydrolases"/>
    <property type="match status" value="1"/>
</dbReference>
<evidence type="ECO:0000256" key="9">
    <source>
        <dbReference type="ARBA" id="ARBA00023306"/>
    </source>
</evidence>
<keyword evidence="7 10" id="KW-0067">ATP-binding</keyword>
<dbReference type="InterPro" id="IPR017911">
    <property type="entry name" value="MacB-like_ATP-bd"/>
</dbReference>
<dbReference type="Proteomes" id="UP000178794">
    <property type="component" value="Unassembled WGS sequence"/>
</dbReference>
<dbReference type="PANTHER" id="PTHR24220">
    <property type="entry name" value="IMPORT ATP-BINDING PROTEIN"/>
    <property type="match status" value="1"/>
</dbReference>
<dbReference type="InterPro" id="IPR017871">
    <property type="entry name" value="ABC_transporter-like_CS"/>
</dbReference>
<dbReference type="InterPro" id="IPR003593">
    <property type="entry name" value="AAA+_ATPase"/>
</dbReference>
<dbReference type="PROSITE" id="PS50893">
    <property type="entry name" value="ABC_TRANSPORTER_2"/>
    <property type="match status" value="1"/>
</dbReference>
<comment type="function">
    <text evidence="10">Part of the ABC transporter FtsEX involved in cellular division.</text>
</comment>
<dbReference type="Pfam" id="PF00005">
    <property type="entry name" value="ABC_tran"/>
    <property type="match status" value="1"/>
</dbReference>
<dbReference type="GO" id="GO:0051301">
    <property type="term" value="P:cell division"/>
    <property type="evidence" value="ECO:0007669"/>
    <property type="project" value="UniProtKB-UniRule"/>
</dbReference>
<dbReference type="PANTHER" id="PTHR24220:SF470">
    <property type="entry name" value="CELL DIVISION ATP-BINDING PROTEIN FTSE"/>
    <property type="match status" value="1"/>
</dbReference>